<protein>
    <submittedName>
        <fullName evidence="2">ORF26</fullName>
    </submittedName>
</protein>
<dbReference type="Proteomes" id="UP000202635">
    <property type="component" value="Genome"/>
</dbReference>
<dbReference type="EMBL" id="AY522332">
    <property type="protein sequence ID" value="AAS82712.1"/>
    <property type="molecule type" value="Genomic_DNA"/>
</dbReference>
<proteinExistence type="predicted"/>
<organism evidence="2 5">
    <name type="scientific">Agrotis segetum granulosis virus</name>
    <name type="common">AsGV</name>
    <name type="synonym">Agrotis segetum granulovirus</name>
    <dbReference type="NCBI Taxonomy" id="10464"/>
    <lineage>
        <taxon>Viruses</taxon>
        <taxon>Viruses incertae sedis</taxon>
        <taxon>Naldaviricetes</taxon>
        <taxon>Lefavirales</taxon>
        <taxon>Baculoviridae</taxon>
        <taxon>Betabaculovirus</taxon>
        <taxon>Betabaculovirus agsegetum</taxon>
    </lineage>
</organism>
<evidence type="ECO:0000313" key="5">
    <source>
        <dbReference type="Proteomes" id="UP000202635"/>
    </source>
</evidence>
<organismHost>
    <name type="scientific">Agrotis segetum</name>
    <name type="common">Turnip moth</name>
    <dbReference type="NCBI Taxonomy" id="47767"/>
</organismHost>
<dbReference type="Proteomes" id="UP000232958">
    <property type="component" value="Segment"/>
</dbReference>
<feature type="coiled-coil region" evidence="1">
    <location>
        <begin position="142"/>
        <end position="176"/>
    </location>
</feature>
<dbReference type="EMBL" id="KR584663">
    <property type="protein sequence ID" value="AKN63304.1"/>
    <property type="molecule type" value="Genomic_DNA"/>
</dbReference>
<keyword evidence="6" id="KW-1185">Reference proteome</keyword>
<accession>Q6QXE5</accession>
<evidence type="ECO:0000313" key="6">
    <source>
        <dbReference type="Proteomes" id="UP000232958"/>
    </source>
</evidence>
<name>Q6QXE5_GVAS</name>
<sequence length="240" mass="28415">MCEDESLCDLLLDLDTNLVHYEDPLITLQEQIASLKQIIRDKDACISEYEQRLKLFEDLFKKEEDLIKKEDNYCNEDSIKKKDVSNKKDCCKKIKCVKAMHKLRANASKINSLEKKIEENLQLHRDHVKGYNELFQTHELFKKETTKLIESLKEDALKLQNNNEKLTNDLVSIMKKRDDINRLKDKLYNTSRENHKMKCKIQWYKTELSNVYKKCNKAIECAKNYETIFNTSVKTVPITQ</sequence>
<gene>
    <name evidence="2" type="primary">ORF26</name>
    <name evidence="3" type="ORF">AsGV030</name>
    <name evidence="2" type="ORF">AsGVgp026</name>
</gene>
<evidence type="ECO:0000313" key="4">
    <source>
        <dbReference type="EMBL" id="AKN63304.1"/>
    </source>
</evidence>
<evidence type="ECO:0000313" key="3">
    <source>
        <dbReference type="EMBL" id="AHN92069.1"/>
    </source>
</evidence>
<dbReference type="EMBL" id="KC994902">
    <property type="protein sequence ID" value="AHN92069.1"/>
    <property type="molecule type" value="Genomic_DNA"/>
</dbReference>
<reference evidence="3" key="2">
    <citation type="journal article" date="2014" name="Arch. Virol.">
        <title>Complete genome sequence of Agrotis segetum granulovirus Shanghai strain.</title>
        <authorList>
            <person name="Zhang X."/>
            <person name="Liang Z."/>
            <person name="Yin X."/>
            <person name="Wang J."/>
            <person name="Shao X."/>
        </authorList>
    </citation>
    <scope>NUCLEOTIDE SEQUENCE</scope>
    <source>
        <strain evidence="3">L1</strain>
    </source>
</reference>
<reference evidence="2 5" key="1">
    <citation type="submission" date="2004-09" db="EMBL/GenBank/DDBJ databases">
        <authorList>
            <person name="Ai X.L."/>
            <person name="Wang Z.F."/>
            <person name="Wang B."/>
            <person name="Zhang W."/>
            <person name="Li F."/>
            <person name="Fu J.H."/>
            <person name="Cui C.S."/>
            <person name="Shi Y.H."/>
            <person name="He M."/>
        </authorList>
    </citation>
    <scope>NUCLEOTIDE SEQUENCE [LARGE SCALE GENOMIC DNA]</scope>
</reference>
<reference evidence="4 6" key="3">
    <citation type="submission" date="2015-05" db="EMBL/GenBank/DDBJ databases">
        <title>Complete Sequence of an Agrotis segetum granulovirus isolate from Europe.</title>
        <authorList>
            <person name="Gueli Alletti G."/>
            <person name="Wennmann J.T."/>
            <person name="Jehle J.A."/>
        </authorList>
    </citation>
    <scope>NUCLEOTIDE SEQUENCE [LARGE SCALE GENOMIC DNA]</scope>
    <source>
        <strain evidence="4 6">DA</strain>
    </source>
</reference>
<keyword evidence="1" id="KW-0175">Coiled coil</keyword>
<evidence type="ECO:0000313" key="2">
    <source>
        <dbReference type="EMBL" id="AAS82712.1"/>
    </source>
</evidence>
<evidence type="ECO:0000256" key="1">
    <source>
        <dbReference type="SAM" id="Coils"/>
    </source>
</evidence>